<dbReference type="OrthoDB" id="10031759at2759"/>
<feature type="coiled-coil region" evidence="1">
    <location>
        <begin position="197"/>
        <end position="301"/>
    </location>
</feature>
<dbReference type="CTD" id="729665"/>
<gene>
    <name evidence="3" type="primary">ccdc175</name>
</gene>
<name>A0A6P8WZC9_GYMAC</name>
<keyword evidence="1" id="KW-0175">Coiled coil</keyword>
<feature type="coiled-coil region" evidence="1">
    <location>
        <begin position="520"/>
        <end position="575"/>
    </location>
</feature>
<evidence type="ECO:0000256" key="1">
    <source>
        <dbReference type="SAM" id="Coils"/>
    </source>
</evidence>
<reference evidence="3" key="1">
    <citation type="submission" date="2025-08" db="UniProtKB">
        <authorList>
            <consortium name="RefSeq"/>
        </authorList>
    </citation>
    <scope>IDENTIFICATION</scope>
</reference>
<dbReference type="InterPro" id="IPR038834">
    <property type="entry name" value="CCDC175"/>
</dbReference>
<dbReference type="GeneID" id="117560282"/>
<dbReference type="PANTHER" id="PTHR35347">
    <property type="entry name" value="COILED-COIL DOMAIN-CONTAINING PROTEIN 175"/>
    <property type="match status" value="1"/>
</dbReference>
<evidence type="ECO:0000313" key="2">
    <source>
        <dbReference type="Proteomes" id="UP000515161"/>
    </source>
</evidence>
<evidence type="ECO:0000313" key="3">
    <source>
        <dbReference type="RefSeq" id="XP_034093042.1"/>
    </source>
</evidence>
<keyword evidence="2" id="KW-1185">Reference proteome</keyword>
<dbReference type="AlphaFoldDB" id="A0A6P8WZC9"/>
<organism evidence="2 3">
    <name type="scientific">Gymnodraco acuticeps</name>
    <name type="common">Antarctic dragonfish</name>
    <dbReference type="NCBI Taxonomy" id="8218"/>
    <lineage>
        <taxon>Eukaryota</taxon>
        <taxon>Metazoa</taxon>
        <taxon>Chordata</taxon>
        <taxon>Craniata</taxon>
        <taxon>Vertebrata</taxon>
        <taxon>Euteleostomi</taxon>
        <taxon>Actinopterygii</taxon>
        <taxon>Neopterygii</taxon>
        <taxon>Teleostei</taxon>
        <taxon>Neoteleostei</taxon>
        <taxon>Acanthomorphata</taxon>
        <taxon>Eupercaria</taxon>
        <taxon>Perciformes</taxon>
        <taxon>Notothenioidei</taxon>
        <taxon>Bathydraconidae</taxon>
        <taxon>Gymnodraco</taxon>
    </lineage>
</organism>
<dbReference type="FunCoup" id="A0A6P8WZC9">
    <property type="interactions" value="8"/>
</dbReference>
<dbReference type="Proteomes" id="UP000515161">
    <property type="component" value="Unplaced"/>
</dbReference>
<proteinExistence type="predicted"/>
<dbReference type="PANTHER" id="PTHR35347:SF1">
    <property type="entry name" value="COILED-COIL DOMAIN-CONTAINING PROTEIN 175"/>
    <property type="match status" value="1"/>
</dbReference>
<accession>A0A6P8WZC9</accession>
<sequence>MASCLVPDFPAVMVALEHLKELDKQLKEERVPFLPEASINLREITAAITELEADRHASHEHLEVETIENSKLRQQINKIRERMRQEIVAGVAAARASNAEEIEKLHKDLKSVCQLQEVTVKRDEVLLSQNKALHPELEQVKAWHEEIIAAQNDQITLKYGLQMQLDQTRDWIEDLKSCIAAVEQDTITLQQKMVLERESFSVRKDKLSEEVDQVDEKIKQQKQVVMRSRIELDGLNDRKQNTHNHLGELMMDLAKLESNLRRLEASRCQNEKRLQVDSQKHQELRQQRETLQKELLELGEAFSNTVQGLKEEISTVEGTMEKGRESRLRCQNSLSQIFEVFKCQREEEKEVRAEHFQVLQQLERSKLQLEERIASVVRHGKEIKEMDKQIRELLETDTITKRVFERNQEELCDNVDTEKKNIERYEEEKRLTMRLMHETKTKQEEHVAKMTSDISDTRSRYRELRQEEAALHKRHPKSTNADLLMSHMTQCEVEFRQEETTCHEEIEQCLMEVATITISHEDKQRELEEEEDMLNDVVAKWNEEQPRHQRLRTLTSELRRKRSELELTIQSLKEEAGSLLQPKEEMKAELEAMRKSYMDVLGTQASEMRAVEISVYDNSVKLEQVSTENSRLHLAIQQMTEDVTGAREDKERYWQEVQQLERNTKTLFESLQDAWRVDLQTTQDCQNGDSVLLESISGVSNHLKTRRQQLGTISTHLHWVMLDFSKRLGDTSTVQQQS</sequence>
<dbReference type="RefSeq" id="XP_034093042.1">
    <property type="nucleotide sequence ID" value="XM_034237151.1"/>
</dbReference>
<dbReference type="InParanoid" id="A0A6P8WZC9"/>
<feature type="coiled-coil region" evidence="1">
    <location>
        <begin position="352"/>
        <end position="467"/>
    </location>
</feature>
<protein>
    <submittedName>
        <fullName evidence="3">Golgin subfamily A member 6-like protein 7</fullName>
    </submittedName>
</protein>
<dbReference type="KEGG" id="gacu:117560282"/>